<dbReference type="EC" id="5.2.1.8" evidence="3"/>
<dbReference type="InterPro" id="IPR027304">
    <property type="entry name" value="Trigger_fact/SurA_dom_sf"/>
</dbReference>
<comment type="catalytic activity">
    <reaction evidence="1">
        <text>[protein]-peptidylproline (omega=180) = [protein]-peptidylproline (omega=0)</text>
        <dbReference type="Rhea" id="RHEA:16237"/>
        <dbReference type="Rhea" id="RHEA-COMP:10747"/>
        <dbReference type="Rhea" id="RHEA-COMP:10748"/>
        <dbReference type="ChEBI" id="CHEBI:83833"/>
        <dbReference type="ChEBI" id="CHEBI:83834"/>
        <dbReference type="EC" id="5.2.1.8"/>
    </reaction>
</comment>
<accession>A0A0P1EY96</accession>
<feature type="chain" id="PRO_5006062060" description="Parvulin-like PPIase" evidence="9">
    <location>
        <begin position="21"/>
        <end position="276"/>
    </location>
</feature>
<dbReference type="STRING" id="266809.PM03_06390"/>
<dbReference type="PANTHER" id="PTHR47245:SF2">
    <property type="entry name" value="PEPTIDYL-PROLYL CIS-TRANS ISOMERASE HP_0175-RELATED"/>
    <property type="match status" value="1"/>
</dbReference>
<dbReference type="InterPro" id="IPR046357">
    <property type="entry name" value="PPIase_dom_sf"/>
</dbReference>
<evidence type="ECO:0000313" key="12">
    <source>
        <dbReference type="Proteomes" id="UP000051298"/>
    </source>
</evidence>
<keyword evidence="8 11" id="KW-0413">Isomerase</keyword>
<dbReference type="PROSITE" id="PS50198">
    <property type="entry name" value="PPIC_PPIASE_2"/>
    <property type="match status" value="1"/>
</dbReference>
<dbReference type="GO" id="GO:0003755">
    <property type="term" value="F:peptidyl-prolyl cis-trans isomerase activity"/>
    <property type="evidence" value="ECO:0007669"/>
    <property type="project" value="UniProtKB-KW"/>
</dbReference>
<feature type="signal peptide" evidence="9">
    <location>
        <begin position="1"/>
        <end position="20"/>
    </location>
</feature>
<evidence type="ECO:0000259" key="10">
    <source>
        <dbReference type="PROSITE" id="PS50198"/>
    </source>
</evidence>
<evidence type="ECO:0000313" key="11">
    <source>
        <dbReference type="EMBL" id="CUH60153.1"/>
    </source>
</evidence>
<evidence type="ECO:0000256" key="3">
    <source>
        <dbReference type="ARBA" id="ARBA00013194"/>
    </source>
</evidence>
<dbReference type="PANTHER" id="PTHR47245">
    <property type="entry name" value="PEPTIDYLPROLYL ISOMERASE"/>
    <property type="match status" value="1"/>
</dbReference>
<feature type="domain" description="PpiC" evidence="10">
    <location>
        <begin position="129"/>
        <end position="218"/>
    </location>
</feature>
<keyword evidence="5 8" id="KW-0697">Rotamase</keyword>
<evidence type="ECO:0000256" key="8">
    <source>
        <dbReference type="PROSITE-ProRule" id="PRU00278"/>
    </source>
</evidence>
<dbReference type="InterPro" id="IPR000297">
    <property type="entry name" value="PPIase_PpiC"/>
</dbReference>
<keyword evidence="9" id="KW-0732">Signal</keyword>
<dbReference type="Gene3D" id="3.10.50.40">
    <property type="match status" value="1"/>
</dbReference>
<dbReference type="InterPro" id="IPR050245">
    <property type="entry name" value="PrsA_foldase"/>
</dbReference>
<dbReference type="EMBL" id="CYRX01000025">
    <property type="protein sequence ID" value="CUH60153.1"/>
    <property type="molecule type" value="Genomic_DNA"/>
</dbReference>
<proteinExistence type="inferred from homology"/>
<dbReference type="Pfam" id="PF00639">
    <property type="entry name" value="Rotamase"/>
    <property type="match status" value="1"/>
</dbReference>
<organism evidence="11 12">
    <name type="scientific">Thalassobacter stenotrophicus</name>
    <dbReference type="NCBI Taxonomy" id="266809"/>
    <lineage>
        <taxon>Bacteria</taxon>
        <taxon>Pseudomonadati</taxon>
        <taxon>Pseudomonadota</taxon>
        <taxon>Alphaproteobacteria</taxon>
        <taxon>Rhodobacterales</taxon>
        <taxon>Roseobacteraceae</taxon>
        <taxon>Thalassobacter</taxon>
    </lineage>
</organism>
<evidence type="ECO:0000256" key="4">
    <source>
        <dbReference type="ARBA" id="ARBA00018370"/>
    </source>
</evidence>
<dbReference type="Proteomes" id="UP000051298">
    <property type="component" value="Unassembled WGS sequence"/>
</dbReference>
<protein>
    <recommendedName>
        <fullName evidence="4">Parvulin-like PPIase</fullName>
        <ecNumber evidence="3">5.2.1.8</ecNumber>
    </recommendedName>
    <alternativeName>
        <fullName evidence="6">Peptidyl-prolyl cis-trans isomerase plp</fullName>
    </alternativeName>
    <alternativeName>
        <fullName evidence="7">Rotamase plp</fullName>
    </alternativeName>
</protein>
<evidence type="ECO:0000256" key="9">
    <source>
        <dbReference type="SAM" id="SignalP"/>
    </source>
</evidence>
<reference evidence="11 12" key="1">
    <citation type="submission" date="2015-09" db="EMBL/GenBank/DDBJ databases">
        <authorList>
            <consortium name="Swine Surveillance"/>
        </authorList>
    </citation>
    <scope>NUCLEOTIDE SEQUENCE [LARGE SCALE GENOMIC DNA]</scope>
    <source>
        <strain evidence="11 12">CECT 5294</strain>
    </source>
</reference>
<dbReference type="eggNOG" id="COG0760">
    <property type="taxonomic scope" value="Bacteria"/>
</dbReference>
<evidence type="ECO:0000256" key="7">
    <source>
        <dbReference type="ARBA" id="ARBA00031484"/>
    </source>
</evidence>
<evidence type="ECO:0000256" key="2">
    <source>
        <dbReference type="ARBA" id="ARBA00007656"/>
    </source>
</evidence>
<comment type="similarity">
    <text evidence="2">Belongs to the PpiC/parvulin rotamase family.</text>
</comment>
<evidence type="ECO:0000256" key="1">
    <source>
        <dbReference type="ARBA" id="ARBA00000971"/>
    </source>
</evidence>
<dbReference type="AlphaFoldDB" id="A0A0P1EY96"/>
<name>A0A0P1EY96_9RHOB</name>
<evidence type="ECO:0000256" key="6">
    <source>
        <dbReference type="ARBA" id="ARBA00030642"/>
    </source>
</evidence>
<dbReference type="SUPFAM" id="SSF54534">
    <property type="entry name" value="FKBP-like"/>
    <property type="match status" value="1"/>
</dbReference>
<dbReference type="RefSeq" id="WP_058123201.1">
    <property type="nucleotide sequence ID" value="NZ_CYRX01000025.1"/>
</dbReference>
<dbReference type="SUPFAM" id="SSF109998">
    <property type="entry name" value="Triger factor/SurA peptide-binding domain-like"/>
    <property type="match status" value="1"/>
</dbReference>
<evidence type="ECO:0000256" key="5">
    <source>
        <dbReference type="ARBA" id="ARBA00023110"/>
    </source>
</evidence>
<gene>
    <name evidence="11" type="ORF">THS5294_01442</name>
</gene>
<sequence length="276" mass="29075">MKHLLASAAMIAFLTAPAVAQDADTVLVTVNGKDITLGHIIAVADNLPAQFQQLPDEQLYNGLLEQLIRQEALASGVRDDMSRALRLSLEAQETALIANFVVDQAGSGEVSEADLRAQYEAQFGNAEPTPEFNASHILVGTEAEAASLVSQLAEGADFVELAKTFSTGPSGPNGGNLGWFGLGQMVPPFEAAVQALEVGEVSAPVETQFGWHVLILNDQREVGGPTFDEVRDALAESVREARVAAAVEGAMAASTVVRAEVEIDPALVRNSDLIAD</sequence>